<dbReference type="Gene3D" id="2.160.20.10">
    <property type="entry name" value="Single-stranded right-handed beta-helix, Pectin lyase-like"/>
    <property type="match status" value="1"/>
</dbReference>
<keyword evidence="7" id="KW-1185">Reference proteome</keyword>
<feature type="chain" id="PRO_5022116479" evidence="5">
    <location>
        <begin position="28"/>
        <end position="317"/>
    </location>
</feature>
<dbReference type="OrthoDB" id="3465763at2"/>
<evidence type="ECO:0000256" key="1">
    <source>
        <dbReference type="ARBA" id="ARBA00004613"/>
    </source>
</evidence>
<dbReference type="PANTHER" id="PTHR40088:SF2">
    <property type="entry name" value="SECRETED SUGAR HYDROLASE"/>
    <property type="match status" value="1"/>
</dbReference>
<accession>A0A543B2E6</accession>
<gene>
    <name evidence="6" type="ORF">FB566_4601</name>
</gene>
<evidence type="ECO:0000256" key="3">
    <source>
        <dbReference type="ARBA" id="ARBA00022729"/>
    </source>
</evidence>
<keyword evidence="3 5" id="KW-0732">Signal</keyword>
<evidence type="ECO:0000313" key="7">
    <source>
        <dbReference type="Proteomes" id="UP000317043"/>
    </source>
</evidence>
<dbReference type="PANTHER" id="PTHR40088">
    <property type="entry name" value="PECTATE LYASE (EUROFUNG)"/>
    <property type="match status" value="1"/>
</dbReference>
<dbReference type="InterPro" id="IPR052052">
    <property type="entry name" value="Polysaccharide_Lyase_9"/>
</dbReference>
<keyword evidence="2" id="KW-0964">Secreted</keyword>
<feature type="signal peptide" evidence="5">
    <location>
        <begin position="1"/>
        <end position="27"/>
    </location>
</feature>
<dbReference type="Proteomes" id="UP000317043">
    <property type="component" value="Unassembled WGS sequence"/>
</dbReference>
<keyword evidence="6" id="KW-0456">Lyase</keyword>
<evidence type="ECO:0000256" key="2">
    <source>
        <dbReference type="ARBA" id="ARBA00022525"/>
    </source>
</evidence>
<feature type="region of interest" description="Disordered" evidence="4">
    <location>
        <begin position="295"/>
        <end position="317"/>
    </location>
</feature>
<evidence type="ECO:0000256" key="4">
    <source>
        <dbReference type="SAM" id="MobiDB-lite"/>
    </source>
</evidence>
<dbReference type="InterPro" id="IPR011050">
    <property type="entry name" value="Pectin_lyase_fold/virulence"/>
</dbReference>
<evidence type="ECO:0000256" key="5">
    <source>
        <dbReference type="SAM" id="SignalP"/>
    </source>
</evidence>
<dbReference type="RefSeq" id="WP_142043983.1">
    <property type="nucleotide sequence ID" value="NZ_JBHTGS010000002.1"/>
</dbReference>
<organism evidence="6 7">
    <name type="scientific">Stackebrandtia endophytica</name>
    <dbReference type="NCBI Taxonomy" id="1496996"/>
    <lineage>
        <taxon>Bacteria</taxon>
        <taxon>Bacillati</taxon>
        <taxon>Actinomycetota</taxon>
        <taxon>Actinomycetes</taxon>
        <taxon>Glycomycetales</taxon>
        <taxon>Glycomycetaceae</taxon>
        <taxon>Stackebrandtia</taxon>
    </lineage>
</organism>
<dbReference type="GO" id="GO:0016837">
    <property type="term" value="F:carbon-oxygen lyase activity, acting on polysaccharides"/>
    <property type="evidence" value="ECO:0007669"/>
    <property type="project" value="TreeGrafter"/>
</dbReference>
<sequence length="317" mass="33998">MRRRFRWMSVAVLAIAVVATGGAVAMAAPVDVTLYLSVDGRDDATGAPDSPLRTLNGARDRLAQTNSETATILVRPGTYRETTMVDWSGVPQSKVSIRRASGTERPVFDGSQVTGKAQYWVDTHGGPALDVWGMLVRNYQTGGLRLDTDGNHVRNMIFEKIGNRHKPGGPGYAAVHMLGSSDNSVVNNVFRDLENDDCGGCVHALYIANDSDGSLIADNRIFDVIGDPIRLRNGTDGNVISGNEFSRSGGRGENRAFVSFWIFRDTEVCGSGNLVENNRYDGRRYDGSAGQPIAGSGAEPGLARCPSAITESGNVKT</sequence>
<evidence type="ECO:0000313" key="6">
    <source>
        <dbReference type="EMBL" id="TQL79002.1"/>
    </source>
</evidence>
<name>A0A543B2E6_9ACTN</name>
<reference evidence="6 7" key="1">
    <citation type="submission" date="2019-06" db="EMBL/GenBank/DDBJ databases">
        <title>Sequencing the genomes of 1000 actinobacteria strains.</title>
        <authorList>
            <person name="Klenk H.-P."/>
        </authorList>
    </citation>
    <scope>NUCLEOTIDE SEQUENCE [LARGE SCALE GENOMIC DNA]</scope>
    <source>
        <strain evidence="6 7">DSM 45928</strain>
    </source>
</reference>
<dbReference type="InParanoid" id="A0A543B2E6"/>
<protein>
    <submittedName>
        <fullName evidence="6">Parallel beta helix pectate lyase-like protein</fullName>
    </submittedName>
</protein>
<proteinExistence type="predicted"/>
<dbReference type="AlphaFoldDB" id="A0A543B2E6"/>
<comment type="caution">
    <text evidence="6">The sequence shown here is derived from an EMBL/GenBank/DDBJ whole genome shotgun (WGS) entry which is preliminary data.</text>
</comment>
<dbReference type="SUPFAM" id="SSF51126">
    <property type="entry name" value="Pectin lyase-like"/>
    <property type="match status" value="1"/>
</dbReference>
<dbReference type="EMBL" id="VFOW01000001">
    <property type="protein sequence ID" value="TQL79002.1"/>
    <property type="molecule type" value="Genomic_DNA"/>
</dbReference>
<dbReference type="GO" id="GO:0005576">
    <property type="term" value="C:extracellular region"/>
    <property type="evidence" value="ECO:0007669"/>
    <property type="project" value="UniProtKB-SubCell"/>
</dbReference>
<comment type="subcellular location">
    <subcellularLocation>
        <location evidence="1">Secreted</location>
    </subcellularLocation>
</comment>
<dbReference type="InterPro" id="IPR012334">
    <property type="entry name" value="Pectin_lyas_fold"/>
</dbReference>